<dbReference type="SMART" id="SM00409">
    <property type="entry name" value="IG"/>
    <property type="match status" value="2"/>
</dbReference>
<evidence type="ECO:0000313" key="2">
    <source>
        <dbReference type="EMBL" id="CAL4068335.1"/>
    </source>
</evidence>
<comment type="caution">
    <text evidence="2">The sequence shown here is derived from an EMBL/GenBank/DDBJ whole genome shotgun (WGS) entry which is preliminary data.</text>
</comment>
<dbReference type="InterPro" id="IPR013098">
    <property type="entry name" value="Ig_I-set"/>
</dbReference>
<feature type="domain" description="Ig-like" evidence="1">
    <location>
        <begin position="125"/>
        <end position="228"/>
    </location>
</feature>
<gene>
    <name evidence="2" type="ORF">MNOR_LOCUS7137</name>
</gene>
<dbReference type="SUPFAM" id="SSF48726">
    <property type="entry name" value="Immunoglobulin"/>
    <property type="match status" value="2"/>
</dbReference>
<dbReference type="GO" id="GO:0050808">
    <property type="term" value="P:synapse organization"/>
    <property type="evidence" value="ECO:0007669"/>
    <property type="project" value="TreeGrafter"/>
</dbReference>
<feature type="domain" description="Ig-like" evidence="1">
    <location>
        <begin position="29"/>
        <end position="122"/>
    </location>
</feature>
<dbReference type="EMBL" id="CAXKWB010003082">
    <property type="protein sequence ID" value="CAL4068335.1"/>
    <property type="molecule type" value="Genomic_DNA"/>
</dbReference>
<accession>A0AAV2Q174</accession>
<evidence type="ECO:0000259" key="1">
    <source>
        <dbReference type="PROSITE" id="PS50835"/>
    </source>
</evidence>
<dbReference type="PANTHER" id="PTHR23279">
    <property type="entry name" value="DEFECTIVE PROBOSCIS EXTENSION RESPONSE DPR -RELATED"/>
    <property type="match status" value="1"/>
</dbReference>
<evidence type="ECO:0000313" key="3">
    <source>
        <dbReference type="Proteomes" id="UP001497623"/>
    </source>
</evidence>
<dbReference type="InterPro" id="IPR003599">
    <property type="entry name" value="Ig_sub"/>
</dbReference>
<dbReference type="GO" id="GO:0032589">
    <property type="term" value="C:neuron projection membrane"/>
    <property type="evidence" value="ECO:0007669"/>
    <property type="project" value="TreeGrafter"/>
</dbReference>
<dbReference type="InterPro" id="IPR036179">
    <property type="entry name" value="Ig-like_dom_sf"/>
</dbReference>
<dbReference type="SMART" id="SM00408">
    <property type="entry name" value="IGc2"/>
    <property type="match status" value="2"/>
</dbReference>
<sequence>EEPITPVPFRPWLRGEALLGEWEEPPAAPPFTQAVFLTANRSVIRVQAGDTASLSCIVRGLREDETVSWLRQMGHHILTVGSVTLSSDQRVHLIHHKDSQVWMLQVRRTHQRDSGIYKCMVNTDPPMGILHHLHVIEAIAEITGGYERFVQQGSSVTLACILHHALAPPTFVFWYHHDVMINYEVNRQLKVVWGPEGSELHLMNVGPSDSGNYTCAPSNARPSSALLHVIVDGETPAAMQTAKASSNCQNFDQLFLISFLSLMLHLIPSICM</sequence>
<reference evidence="2 3" key="1">
    <citation type="submission" date="2024-05" db="EMBL/GenBank/DDBJ databases">
        <authorList>
            <person name="Wallberg A."/>
        </authorList>
    </citation>
    <scope>NUCLEOTIDE SEQUENCE [LARGE SCALE GENOMIC DNA]</scope>
</reference>
<dbReference type="InterPro" id="IPR007110">
    <property type="entry name" value="Ig-like_dom"/>
</dbReference>
<dbReference type="InterPro" id="IPR037448">
    <property type="entry name" value="Zig-8"/>
</dbReference>
<dbReference type="InterPro" id="IPR003598">
    <property type="entry name" value="Ig_sub2"/>
</dbReference>
<dbReference type="PROSITE" id="PS50835">
    <property type="entry name" value="IG_LIKE"/>
    <property type="match status" value="2"/>
</dbReference>
<dbReference type="Proteomes" id="UP001497623">
    <property type="component" value="Unassembled WGS sequence"/>
</dbReference>
<keyword evidence="3" id="KW-1185">Reference proteome</keyword>
<protein>
    <recommendedName>
        <fullName evidence="1">Ig-like domain-containing protein</fullName>
    </recommendedName>
</protein>
<feature type="non-terminal residue" evidence="2">
    <location>
        <position position="1"/>
    </location>
</feature>
<dbReference type="PANTHER" id="PTHR23279:SF37">
    <property type="entry name" value="DEFECTIVE PROBOSCIS EXTENSION RESPONSE 13, ISOFORM B"/>
    <property type="match status" value="1"/>
</dbReference>
<dbReference type="AlphaFoldDB" id="A0AAV2Q174"/>
<name>A0AAV2Q174_MEGNR</name>
<organism evidence="2 3">
    <name type="scientific">Meganyctiphanes norvegica</name>
    <name type="common">Northern krill</name>
    <name type="synonym">Thysanopoda norvegica</name>
    <dbReference type="NCBI Taxonomy" id="48144"/>
    <lineage>
        <taxon>Eukaryota</taxon>
        <taxon>Metazoa</taxon>
        <taxon>Ecdysozoa</taxon>
        <taxon>Arthropoda</taxon>
        <taxon>Crustacea</taxon>
        <taxon>Multicrustacea</taxon>
        <taxon>Malacostraca</taxon>
        <taxon>Eumalacostraca</taxon>
        <taxon>Eucarida</taxon>
        <taxon>Euphausiacea</taxon>
        <taxon>Euphausiidae</taxon>
        <taxon>Meganyctiphanes</taxon>
    </lineage>
</organism>
<dbReference type="InterPro" id="IPR013783">
    <property type="entry name" value="Ig-like_fold"/>
</dbReference>
<proteinExistence type="predicted"/>
<dbReference type="Pfam" id="PF13927">
    <property type="entry name" value="Ig_3"/>
    <property type="match status" value="1"/>
</dbReference>
<dbReference type="Pfam" id="PF07679">
    <property type="entry name" value="I-set"/>
    <property type="match status" value="1"/>
</dbReference>
<dbReference type="Gene3D" id="2.60.40.10">
    <property type="entry name" value="Immunoglobulins"/>
    <property type="match status" value="2"/>
</dbReference>